<evidence type="ECO:0000256" key="1">
    <source>
        <dbReference type="SAM" id="MobiDB-lite"/>
    </source>
</evidence>
<gene>
    <name evidence="2" type="ORF">UFOVP783_84</name>
</gene>
<reference evidence="2" key="1">
    <citation type="submission" date="2020-04" db="EMBL/GenBank/DDBJ databases">
        <authorList>
            <person name="Chiriac C."/>
            <person name="Salcher M."/>
            <person name="Ghai R."/>
            <person name="Kavagutti S V."/>
        </authorList>
    </citation>
    <scope>NUCLEOTIDE SEQUENCE</scope>
</reference>
<sequence length="154" mass="16038">MPPRTTSQTVAAPATPARRRAPVAPQTAPGVPADIQKLATAYFVANVQANAFKAKAEKEREALLKAMVGAGLKSADIDALGTEGAMLPLQAVVATPDREEIDVVALRKQVTDETFMKIVSATKKAVTEHAGSAVVTTCTVVSAGTTNVTVKVRK</sequence>
<protein>
    <submittedName>
        <fullName evidence="2">Uncharacterized protein</fullName>
    </submittedName>
</protein>
<feature type="region of interest" description="Disordered" evidence="1">
    <location>
        <begin position="1"/>
        <end position="29"/>
    </location>
</feature>
<name>A0A6J5P0E5_9CAUD</name>
<organism evidence="2">
    <name type="scientific">uncultured Caudovirales phage</name>
    <dbReference type="NCBI Taxonomy" id="2100421"/>
    <lineage>
        <taxon>Viruses</taxon>
        <taxon>Duplodnaviria</taxon>
        <taxon>Heunggongvirae</taxon>
        <taxon>Uroviricota</taxon>
        <taxon>Caudoviricetes</taxon>
        <taxon>Peduoviridae</taxon>
        <taxon>Maltschvirus</taxon>
        <taxon>Maltschvirus maltsch</taxon>
    </lineage>
</organism>
<proteinExistence type="predicted"/>
<evidence type="ECO:0000313" key="2">
    <source>
        <dbReference type="EMBL" id="CAB4162645.1"/>
    </source>
</evidence>
<feature type="compositionally biased region" description="Low complexity" evidence="1">
    <location>
        <begin position="8"/>
        <end position="29"/>
    </location>
</feature>
<accession>A0A6J5P0E5</accession>
<dbReference type="EMBL" id="LR796738">
    <property type="protein sequence ID" value="CAB4162645.1"/>
    <property type="molecule type" value="Genomic_DNA"/>
</dbReference>